<reference evidence="2 3" key="1">
    <citation type="journal article" date="2024" name="Proc. Natl. Acad. Sci. U.S.A.">
        <title>The genetic regulatory architecture and epigenomic basis for age-related changes in rattlesnake venom.</title>
        <authorList>
            <person name="Hogan M.P."/>
            <person name="Holding M.L."/>
            <person name="Nystrom G.S."/>
            <person name="Colston T.J."/>
            <person name="Bartlett D.A."/>
            <person name="Mason A.J."/>
            <person name="Ellsworth S.A."/>
            <person name="Rautsaw R.M."/>
            <person name="Lawrence K.C."/>
            <person name="Strickland J.L."/>
            <person name="He B."/>
            <person name="Fraser P."/>
            <person name="Margres M.J."/>
            <person name="Gilbert D.M."/>
            <person name="Gibbs H.L."/>
            <person name="Parkinson C.L."/>
            <person name="Rokyta D.R."/>
        </authorList>
    </citation>
    <scope>NUCLEOTIDE SEQUENCE [LARGE SCALE GENOMIC DNA]</scope>
    <source>
        <strain evidence="2">DRR0105</strain>
    </source>
</reference>
<accession>A0AAW1C7Z9</accession>
<evidence type="ECO:0000313" key="3">
    <source>
        <dbReference type="Proteomes" id="UP001474421"/>
    </source>
</evidence>
<dbReference type="PANTHER" id="PTHR22928">
    <property type="entry name" value="TELOMERE-ASSOCIATED PROTEIN RIF1"/>
    <property type="match status" value="1"/>
</dbReference>
<protein>
    <submittedName>
        <fullName evidence="2">RIF1: Telomere-associated protein RIF1</fullName>
    </submittedName>
</protein>
<feature type="compositionally biased region" description="Polar residues" evidence="1">
    <location>
        <begin position="124"/>
        <end position="135"/>
    </location>
</feature>
<proteinExistence type="predicted"/>
<keyword evidence="3" id="KW-1185">Reference proteome</keyword>
<feature type="compositionally biased region" description="Basic and acidic residues" evidence="1">
    <location>
        <begin position="68"/>
        <end position="98"/>
    </location>
</feature>
<dbReference type="AlphaFoldDB" id="A0AAW1C7Z9"/>
<dbReference type="GO" id="GO:0000723">
    <property type="term" value="P:telomere maintenance"/>
    <property type="evidence" value="ECO:0007669"/>
    <property type="project" value="TreeGrafter"/>
</dbReference>
<feature type="compositionally biased region" description="Basic and acidic residues" evidence="1">
    <location>
        <begin position="152"/>
        <end position="167"/>
    </location>
</feature>
<dbReference type="GO" id="GO:0005634">
    <property type="term" value="C:nucleus"/>
    <property type="evidence" value="ECO:0007669"/>
    <property type="project" value="TreeGrafter"/>
</dbReference>
<dbReference type="EMBL" id="JAOTOJ010000001">
    <property type="protein sequence ID" value="KAK9410624.1"/>
    <property type="molecule type" value="Genomic_DNA"/>
</dbReference>
<organism evidence="2 3">
    <name type="scientific">Crotalus adamanteus</name>
    <name type="common">Eastern diamondback rattlesnake</name>
    <dbReference type="NCBI Taxonomy" id="8729"/>
    <lineage>
        <taxon>Eukaryota</taxon>
        <taxon>Metazoa</taxon>
        <taxon>Chordata</taxon>
        <taxon>Craniata</taxon>
        <taxon>Vertebrata</taxon>
        <taxon>Euteleostomi</taxon>
        <taxon>Lepidosauria</taxon>
        <taxon>Squamata</taxon>
        <taxon>Bifurcata</taxon>
        <taxon>Unidentata</taxon>
        <taxon>Episquamata</taxon>
        <taxon>Toxicofera</taxon>
        <taxon>Serpentes</taxon>
        <taxon>Colubroidea</taxon>
        <taxon>Viperidae</taxon>
        <taxon>Crotalinae</taxon>
        <taxon>Crotalus</taxon>
    </lineage>
</organism>
<sequence>MCVKAKRSKEENSTEPKLKSNDMIEIKNGEHRENISPEIDVHKEAVSKVNQSPDISLNPKTLRRSLRQKGETDGTVDSQDKKDNQQKKEKQKDNEKILPRKITQNRETPGQKEKAKTLEKASDASGSVDVNSATGNIDARENSQEKSNMNLEKSEHSLSSDFEESGHDAPVEKLEVFPHYHTRRAASQGLLTNLEKSETDSSEIREEGAKRKWFGKLRKYDSSGNEAKEEPESQEFCSQAAVEIQTRQEPSTLDTRSVVPNNPSGVSEDDASATAVTAFTSPKTFLDMSKCQHKRSKRARKSRSCECCDEKLTPQEKSNTLDSPPKCKELDFLSFAKLKTTPTKESLSPGTHSHKYKNSKMIEMVTEPTTASTESVYPALVGCKASIDIILPQITPNTCHLQVKSRGMEQNTAERSINVMDETLFSANENAVIADVCETEVSSTEESSAIDLWTLVNLLFNQTSPESLRNYSGNQLVEMQQKLQRVSNYMINSLKSRYELL</sequence>
<gene>
    <name evidence="2" type="ORF">NXF25_001799</name>
</gene>
<dbReference type="PANTHER" id="PTHR22928:SF3">
    <property type="entry name" value="TELOMERE-ASSOCIATED PROTEIN RIF1"/>
    <property type="match status" value="1"/>
</dbReference>
<evidence type="ECO:0000313" key="2">
    <source>
        <dbReference type="EMBL" id="KAK9410624.1"/>
    </source>
</evidence>
<name>A0AAW1C7Z9_CROAD</name>
<dbReference type="Proteomes" id="UP001474421">
    <property type="component" value="Unassembled WGS sequence"/>
</dbReference>
<feature type="compositionally biased region" description="Basic and acidic residues" evidence="1">
    <location>
        <begin position="109"/>
        <end position="122"/>
    </location>
</feature>
<feature type="compositionally biased region" description="Polar residues" evidence="1">
    <location>
        <begin position="48"/>
        <end position="59"/>
    </location>
</feature>
<feature type="region of interest" description="Disordered" evidence="1">
    <location>
        <begin position="1"/>
        <end position="167"/>
    </location>
</feature>
<feature type="compositionally biased region" description="Basic and acidic residues" evidence="1">
    <location>
        <begin position="8"/>
        <end position="46"/>
    </location>
</feature>
<comment type="caution">
    <text evidence="2">The sequence shown here is derived from an EMBL/GenBank/DDBJ whole genome shotgun (WGS) entry which is preliminary data.</text>
</comment>
<dbReference type="GO" id="GO:0140445">
    <property type="term" value="C:chromosome, telomeric repeat region"/>
    <property type="evidence" value="ECO:0007669"/>
    <property type="project" value="TreeGrafter"/>
</dbReference>
<evidence type="ECO:0000256" key="1">
    <source>
        <dbReference type="SAM" id="MobiDB-lite"/>
    </source>
</evidence>